<dbReference type="InterPro" id="IPR013655">
    <property type="entry name" value="PAS_fold_3"/>
</dbReference>
<dbReference type="Pfam" id="PF08447">
    <property type="entry name" value="PAS_3"/>
    <property type="match status" value="2"/>
</dbReference>
<organism evidence="6 7">
    <name type="scientific">Pontibacillus litoralis JSM 072002</name>
    <dbReference type="NCBI Taxonomy" id="1385512"/>
    <lineage>
        <taxon>Bacteria</taxon>
        <taxon>Bacillati</taxon>
        <taxon>Bacillota</taxon>
        <taxon>Bacilli</taxon>
        <taxon>Bacillales</taxon>
        <taxon>Bacillaceae</taxon>
        <taxon>Pontibacillus</taxon>
    </lineage>
</organism>
<evidence type="ECO:0000313" key="7">
    <source>
        <dbReference type="Proteomes" id="UP000030401"/>
    </source>
</evidence>
<dbReference type="RefSeq" id="WP_036834561.1">
    <property type="nucleotide sequence ID" value="NZ_AVPG01000014.1"/>
</dbReference>
<dbReference type="InterPro" id="IPR043128">
    <property type="entry name" value="Rev_trsase/Diguanyl_cyclase"/>
</dbReference>
<comment type="caution">
    <text evidence="6">The sequence shown here is derived from an EMBL/GenBank/DDBJ whole genome shotgun (WGS) entry which is preliminary data.</text>
</comment>
<dbReference type="InterPro" id="IPR035919">
    <property type="entry name" value="EAL_sf"/>
</dbReference>
<evidence type="ECO:0008006" key="8">
    <source>
        <dbReference type="Google" id="ProtNLM"/>
    </source>
</evidence>
<dbReference type="AlphaFoldDB" id="A0A0A5G5F2"/>
<evidence type="ECO:0000313" key="6">
    <source>
        <dbReference type="EMBL" id="KGX86325.1"/>
    </source>
</evidence>
<accession>A0A0A5G5F2</accession>
<dbReference type="Pfam" id="PF00563">
    <property type="entry name" value="EAL"/>
    <property type="match status" value="1"/>
</dbReference>
<reference evidence="6 7" key="1">
    <citation type="submission" date="2013-08" db="EMBL/GenBank/DDBJ databases">
        <authorList>
            <person name="Huang J."/>
            <person name="Wang G."/>
        </authorList>
    </citation>
    <scope>NUCLEOTIDE SEQUENCE [LARGE SCALE GENOMIC DNA]</scope>
    <source>
        <strain evidence="6 7">JSM 072002</strain>
    </source>
</reference>
<dbReference type="Pfam" id="PF00990">
    <property type="entry name" value="GGDEF"/>
    <property type="match status" value="1"/>
</dbReference>
<dbReference type="NCBIfam" id="TIGR00229">
    <property type="entry name" value="sensory_box"/>
    <property type="match status" value="1"/>
</dbReference>
<keyword evidence="2" id="KW-0472">Membrane</keyword>
<evidence type="ECO:0000259" key="3">
    <source>
        <dbReference type="PROSITE" id="PS50113"/>
    </source>
</evidence>
<dbReference type="eggNOG" id="COG5001">
    <property type="taxonomic scope" value="Bacteria"/>
</dbReference>
<dbReference type="CDD" id="cd00130">
    <property type="entry name" value="PAS"/>
    <property type="match status" value="1"/>
</dbReference>
<dbReference type="PROSITE" id="PS50883">
    <property type="entry name" value="EAL"/>
    <property type="match status" value="1"/>
</dbReference>
<dbReference type="SUPFAM" id="SSF55785">
    <property type="entry name" value="PYP-like sensor domain (PAS domain)"/>
    <property type="match status" value="2"/>
</dbReference>
<dbReference type="Gene3D" id="3.30.450.20">
    <property type="entry name" value="PAS domain"/>
    <property type="match status" value="2"/>
</dbReference>
<dbReference type="PANTHER" id="PTHR44757">
    <property type="entry name" value="DIGUANYLATE CYCLASE DGCP"/>
    <property type="match status" value="1"/>
</dbReference>
<proteinExistence type="predicted"/>
<sequence length="814" mass="94764">MERRKGSSVEQEDTLWQHIADNHKVSGGIEWIASYVYASTIPTYILNRERKVVMCNQKDLIDEIYRDQPTLLADFRNAIHGELTCTTITINDGTIADVKHVPLKVQGEVQSVIMTLHDVTDVHQLQAELQMEKTHLYYSQQIAKVGSWDYDVLKDKMNSSAYHYYLYGFNDKQAAEVESDWFFNRIHPDDQERMKQVVEHTFCTGEAQHVQYRIQRINDERTLTIESDIYAIKEQGQVVRLFGVVYDITEYDQMRKELNKQNERITNIYNSLNVGVWAFDYLNNQVTFCSEGVQHLYETPTEAFQNDPFLWKKCIYPDDRQRVLDMQAPLHVGQEINHEYRIVTSTGKVRWVKDQTIPKVDENGELVSLMGIMLDITDRKLYEQKLEHSIRHDRLSKLGNGYYLEETFQKQVMQQQPMALFLIEVQRMKEMKESFGYALKDEVIQMIARRLEKGFPAPFILARISDDELVALVKHGSDEAMVDRCERVHNEIKKEMTVQGYRLQISCNIGVSFYPRDGETCDEVLQSARKACNRGKESGQDRYFFYPNSDDAICFKQIAIERDLRHAIKFNQFELHYQPKVDIQGTLQGAEALIRWNHPELGVIPPSEFIPIAEEGDFIIDIGNWVIAEVCRQLQDWSRRGFPLCPVSFNISPVHLYKQHLICTIKGELRKHNVHGKWLEMELTETSFMNETLVNQLAKELKKLGMKMTIDDFGVGFTSLQYFQRIDRDKVKIDKSYIQGLNEGKGQNNIIVSSIIQLSHDLETKVVAEGVETIEQYEFLKAKQVDELQGFYFARPLPVSQFEPILQKRKVVHS</sequence>
<name>A0A0A5G5F2_9BACI</name>
<dbReference type="PROSITE" id="PS50887">
    <property type="entry name" value="GGDEF"/>
    <property type="match status" value="1"/>
</dbReference>
<dbReference type="InterPro" id="IPR029787">
    <property type="entry name" value="Nucleotide_cyclase"/>
</dbReference>
<evidence type="ECO:0000256" key="2">
    <source>
        <dbReference type="ARBA" id="ARBA00023136"/>
    </source>
</evidence>
<dbReference type="NCBIfam" id="TIGR00254">
    <property type="entry name" value="GGDEF"/>
    <property type="match status" value="1"/>
</dbReference>
<gene>
    <name evidence="6" type="ORF">N784_05085</name>
</gene>
<dbReference type="SMART" id="SM00086">
    <property type="entry name" value="PAC"/>
    <property type="match status" value="2"/>
</dbReference>
<evidence type="ECO:0000259" key="4">
    <source>
        <dbReference type="PROSITE" id="PS50883"/>
    </source>
</evidence>
<dbReference type="STRING" id="1385512.N784_05085"/>
<dbReference type="PROSITE" id="PS00236">
    <property type="entry name" value="NEUROTR_ION_CHANNEL"/>
    <property type="match status" value="1"/>
</dbReference>
<feature type="domain" description="PAC" evidence="3">
    <location>
        <begin position="208"/>
        <end position="260"/>
    </location>
</feature>
<dbReference type="CDD" id="cd01948">
    <property type="entry name" value="EAL"/>
    <property type="match status" value="1"/>
</dbReference>
<dbReference type="InterPro" id="IPR018000">
    <property type="entry name" value="Neurotransmitter_ion_chnl_CS"/>
</dbReference>
<dbReference type="InterPro" id="IPR000014">
    <property type="entry name" value="PAS"/>
</dbReference>
<dbReference type="PANTHER" id="PTHR44757:SF2">
    <property type="entry name" value="BIOFILM ARCHITECTURE MAINTENANCE PROTEIN MBAA"/>
    <property type="match status" value="1"/>
</dbReference>
<dbReference type="CDD" id="cd01949">
    <property type="entry name" value="GGDEF"/>
    <property type="match status" value="1"/>
</dbReference>
<dbReference type="InterPro" id="IPR035965">
    <property type="entry name" value="PAS-like_dom_sf"/>
</dbReference>
<dbReference type="InterPro" id="IPR000700">
    <property type="entry name" value="PAS-assoc_C"/>
</dbReference>
<feature type="domain" description="PAC" evidence="3">
    <location>
        <begin position="336"/>
        <end position="388"/>
    </location>
</feature>
<protein>
    <recommendedName>
        <fullName evidence="8">Diguanylate cyclase</fullName>
    </recommendedName>
</protein>
<dbReference type="SUPFAM" id="SSF55073">
    <property type="entry name" value="Nucleotide cyclase"/>
    <property type="match status" value="1"/>
</dbReference>
<feature type="domain" description="EAL" evidence="4">
    <location>
        <begin position="557"/>
        <end position="810"/>
    </location>
</feature>
<dbReference type="Gene3D" id="2.10.70.100">
    <property type="match status" value="1"/>
</dbReference>
<dbReference type="SMART" id="SM00267">
    <property type="entry name" value="GGDEF"/>
    <property type="match status" value="1"/>
</dbReference>
<dbReference type="SMART" id="SM00052">
    <property type="entry name" value="EAL"/>
    <property type="match status" value="1"/>
</dbReference>
<dbReference type="Proteomes" id="UP000030401">
    <property type="component" value="Unassembled WGS sequence"/>
</dbReference>
<dbReference type="EMBL" id="AVPG01000014">
    <property type="protein sequence ID" value="KGX86325.1"/>
    <property type="molecule type" value="Genomic_DNA"/>
</dbReference>
<dbReference type="InterPro" id="IPR000160">
    <property type="entry name" value="GGDEF_dom"/>
</dbReference>
<dbReference type="InterPro" id="IPR052155">
    <property type="entry name" value="Biofilm_reg_signaling"/>
</dbReference>
<dbReference type="GO" id="GO:0016020">
    <property type="term" value="C:membrane"/>
    <property type="evidence" value="ECO:0007669"/>
    <property type="project" value="UniProtKB-SubCell"/>
</dbReference>
<evidence type="ECO:0000259" key="5">
    <source>
        <dbReference type="PROSITE" id="PS50887"/>
    </source>
</evidence>
<dbReference type="Gene3D" id="3.20.20.450">
    <property type="entry name" value="EAL domain"/>
    <property type="match status" value="1"/>
</dbReference>
<keyword evidence="7" id="KW-1185">Reference proteome</keyword>
<dbReference type="Gene3D" id="3.30.70.270">
    <property type="match status" value="1"/>
</dbReference>
<feature type="domain" description="GGDEF" evidence="5">
    <location>
        <begin position="416"/>
        <end position="548"/>
    </location>
</feature>
<dbReference type="InterPro" id="IPR001610">
    <property type="entry name" value="PAC"/>
</dbReference>
<evidence type="ECO:0000256" key="1">
    <source>
        <dbReference type="ARBA" id="ARBA00004370"/>
    </source>
</evidence>
<dbReference type="PROSITE" id="PS50113">
    <property type="entry name" value="PAC"/>
    <property type="match status" value="2"/>
</dbReference>
<dbReference type="SUPFAM" id="SSF141868">
    <property type="entry name" value="EAL domain-like"/>
    <property type="match status" value="1"/>
</dbReference>
<comment type="subcellular location">
    <subcellularLocation>
        <location evidence="1">Membrane</location>
    </subcellularLocation>
</comment>
<dbReference type="InterPro" id="IPR001633">
    <property type="entry name" value="EAL_dom"/>
</dbReference>